<dbReference type="GO" id="GO:0005829">
    <property type="term" value="C:cytosol"/>
    <property type="evidence" value="ECO:0007669"/>
    <property type="project" value="TreeGrafter"/>
</dbReference>
<dbReference type="GO" id="GO:0010181">
    <property type="term" value="F:FMN binding"/>
    <property type="evidence" value="ECO:0007669"/>
    <property type="project" value="TreeGrafter"/>
</dbReference>
<dbReference type="EC" id="4.2.3.5" evidence="3 11"/>
<dbReference type="GO" id="GO:0009423">
    <property type="term" value="P:chorismate biosynthetic process"/>
    <property type="evidence" value="ECO:0007669"/>
    <property type="project" value="UniProtKB-UniRule"/>
</dbReference>
<evidence type="ECO:0000256" key="9">
    <source>
        <dbReference type="ARBA" id="ARBA00023141"/>
    </source>
</evidence>
<evidence type="ECO:0000313" key="12">
    <source>
        <dbReference type="EMBL" id="CCV65373.1"/>
    </source>
</evidence>
<keyword evidence="13" id="KW-1185">Reference proteome</keyword>
<accession>U4KR27</accession>
<comment type="subunit">
    <text evidence="11">Homotetramer.</text>
</comment>
<feature type="binding site" evidence="11">
    <location>
        <begin position="269"/>
        <end position="273"/>
    </location>
    <ligand>
        <name>FMN</name>
        <dbReference type="ChEBI" id="CHEBI:58210"/>
    </ligand>
</feature>
<keyword evidence="8 11" id="KW-0521">NADP</keyword>
<dbReference type="GO" id="GO:0009073">
    <property type="term" value="P:aromatic amino acid family biosynthetic process"/>
    <property type="evidence" value="ECO:0007669"/>
    <property type="project" value="UniProtKB-KW"/>
</dbReference>
<dbReference type="GO" id="GO:0008652">
    <property type="term" value="P:amino acid biosynthetic process"/>
    <property type="evidence" value="ECO:0007669"/>
    <property type="project" value="UniProtKB-KW"/>
</dbReference>
<dbReference type="Proteomes" id="UP000032737">
    <property type="component" value="Chromosome"/>
</dbReference>
<name>U4KR27_9MOLU</name>
<protein>
    <recommendedName>
        <fullName evidence="3 11">Chorismate synthase</fullName>
        <shortName evidence="11">CS</shortName>
        <ecNumber evidence="3 11">4.2.3.5</ecNumber>
    </recommendedName>
    <alternativeName>
        <fullName evidence="11">5-enolpyruvylshikimate-3-phosphate phospholyase</fullName>
    </alternativeName>
</protein>
<dbReference type="UniPathway" id="UPA00053">
    <property type="reaction ID" value="UER00090"/>
</dbReference>
<feature type="binding site" evidence="11">
    <location>
        <position position="46"/>
    </location>
    <ligand>
        <name>NADP(+)</name>
        <dbReference type="ChEBI" id="CHEBI:58349"/>
    </ligand>
</feature>
<comment type="cofactor">
    <cofactor evidence="11">
        <name>FMNH2</name>
        <dbReference type="ChEBI" id="CHEBI:57618"/>
    </cofactor>
    <text evidence="11">Reduced FMN (FMNH(2)).</text>
</comment>
<dbReference type="HAMAP" id="MF_00300">
    <property type="entry name" value="Chorismate_synth"/>
    <property type="match status" value="1"/>
</dbReference>
<feature type="binding site" evidence="11">
    <location>
        <position position="296"/>
    </location>
    <ligand>
        <name>FMN</name>
        <dbReference type="ChEBI" id="CHEBI:58210"/>
    </ligand>
</feature>
<feature type="binding site" evidence="11">
    <location>
        <position position="254"/>
    </location>
    <ligand>
        <name>FMN</name>
        <dbReference type="ChEBI" id="CHEBI:58210"/>
    </ligand>
</feature>
<organism evidence="12 13">
    <name type="scientific">Acholeplasma brassicae</name>
    <dbReference type="NCBI Taxonomy" id="61635"/>
    <lineage>
        <taxon>Bacteria</taxon>
        <taxon>Bacillati</taxon>
        <taxon>Mycoplasmatota</taxon>
        <taxon>Mollicutes</taxon>
        <taxon>Acholeplasmatales</taxon>
        <taxon>Acholeplasmataceae</taxon>
        <taxon>Acholeplasma</taxon>
    </lineage>
</organism>
<dbReference type="GO" id="GO:0004107">
    <property type="term" value="F:chorismate synthase activity"/>
    <property type="evidence" value="ECO:0007669"/>
    <property type="project" value="UniProtKB-UniRule"/>
</dbReference>
<dbReference type="Gene3D" id="3.60.150.10">
    <property type="entry name" value="Chorismate synthase AroC"/>
    <property type="match status" value="2"/>
</dbReference>
<comment type="caution">
    <text evidence="11">Lacks conserved residue(s) required for the propagation of feature annotation.</text>
</comment>
<evidence type="ECO:0000313" key="13">
    <source>
        <dbReference type="Proteomes" id="UP000032737"/>
    </source>
</evidence>
<evidence type="ECO:0000256" key="1">
    <source>
        <dbReference type="ARBA" id="ARBA00005044"/>
    </source>
</evidence>
<dbReference type="AlphaFoldDB" id="U4KR27"/>
<keyword evidence="6 11" id="KW-0288">FMN</keyword>
<evidence type="ECO:0000256" key="8">
    <source>
        <dbReference type="ARBA" id="ARBA00022857"/>
    </source>
</evidence>
<dbReference type="InterPro" id="IPR035904">
    <property type="entry name" value="Chorismate_synth_AroC_sf"/>
</dbReference>
<dbReference type="OrthoDB" id="9771806at2"/>
<sequence>MNTFGRLFRVMIYGESHQKAIGVIIDGIKPGIKFNESVLLEDLERRKPGAIGTTKRVESDQPNITSGVYQGYTTGSPIHITFENTKTQSKDYSNLISFPRPGHADFVAIKKYKGFSDPRGGGPFSGRMTTGLVAAGSFAKMFTGFNVDAKLIQAGELTDMSKLDDYIQDASNKGESVAGIIEVTVKDLPIGLGEPFFESLESKMAQMMFSIPAIKAIEFGVGFKGVSLFGSQYNDCLIDETGKTKTNHNGGVNGGITNGNPLVFRVLVKPASSVYVKQETYHFIENKILPQQIEGRHDAFIARRAVIVVENACHIVLADLLLQSKSRD</sequence>
<dbReference type="PROSITE" id="PS00788">
    <property type="entry name" value="CHORISMATE_SYNTHASE_2"/>
    <property type="match status" value="1"/>
</dbReference>
<evidence type="ECO:0000256" key="3">
    <source>
        <dbReference type="ARBA" id="ARBA00013036"/>
    </source>
</evidence>
<dbReference type="PANTHER" id="PTHR21085:SF0">
    <property type="entry name" value="CHORISMATE SYNTHASE"/>
    <property type="match status" value="1"/>
</dbReference>
<dbReference type="EMBL" id="FO681348">
    <property type="protein sequence ID" value="CCV65373.1"/>
    <property type="molecule type" value="Genomic_DNA"/>
</dbReference>
<comment type="similarity">
    <text evidence="2 11">Belongs to the chorismate synthase family.</text>
</comment>
<dbReference type="PANTHER" id="PTHR21085">
    <property type="entry name" value="CHORISMATE SYNTHASE"/>
    <property type="match status" value="1"/>
</dbReference>
<evidence type="ECO:0000256" key="5">
    <source>
        <dbReference type="ARBA" id="ARBA00022630"/>
    </source>
</evidence>
<evidence type="ECO:0000256" key="6">
    <source>
        <dbReference type="ARBA" id="ARBA00022643"/>
    </source>
</evidence>
<evidence type="ECO:0000256" key="10">
    <source>
        <dbReference type="ARBA" id="ARBA00023239"/>
    </source>
</evidence>
<reference evidence="12 13" key="1">
    <citation type="journal article" date="2013" name="J. Mol. Microbiol. Biotechnol.">
        <title>Analysis of the Complete Genomes of Acholeplasma brassicae , A. palmae and A. laidlawii and Their Comparison to the Obligate Parasites from ' Candidatus Phytoplasma'.</title>
        <authorList>
            <person name="Kube M."/>
            <person name="Siewert C."/>
            <person name="Migdoll A.M."/>
            <person name="Duduk B."/>
            <person name="Holz S."/>
            <person name="Rabus R."/>
            <person name="Seemuller E."/>
            <person name="Mitrovic J."/>
            <person name="Muller I."/>
            <person name="Buttner C."/>
            <person name="Reinhardt R."/>
        </authorList>
    </citation>
    <scope>NUCLEOTIDE SEQUENCE [LARGE SCALE GENOMIC DNA]</scope>
    <source>
        <strain evidence="13">0502</strain>
    </source>
</reference>
<evidence type="ECO:0000256" key="11">
    <source>
        <dbReference type="HAMAP-Rule" id="MF_00300"/>
    </source>
</evidence>
<dbReference type="RefSeq" id="WP_030004234.1">
    <property type="nucleotide sequence ID" value="NC_022549.1"/>
</dbReference>
<gene>
    <name evidence="11 12" type="primary">aroC</name>
    <name evidence="12" type="ORF">BN85303520</name>
</gene>
<dbReference type="HOGENOM" id="CLU_034547_0_0_14"/>
<dbReference type="SUPFAM" id="SSF103263">
    <property type="entry name" value="Chorismate synthase, AroC"/>
    <property type="match status" value="1"/>
</dbReference>
<keyword evidence="5 11" id="KW-0285">Flavoprotein</keyword>
<dbReference type="KEGG" id="abra:BN85303520"/>
<evidence type="ECO:0000256" key="7">
    <source>
        <dbReference type="ARBA" id="ARBA00022827"/>
    </source>
</evidence>
<keyword evidence="4 11" id="KW-0028">Amino-acid biosynthesis</keyword>
<comment type="function">
    <text evidence="11">Catalyzes the anti-1,4-elimination of the C-3 phosphate and the C-6 proR hydrogen from 5-enolpyruvylshikimate-3-phosphate (EPSP) to yield chorismate, which is the branch point compound that serves as the starting substrate for the three terminal pathways of aromatic amino acid biosynthesis. This reaction introduces a second double bond into the aromatic ring system.</text>
</comment>
<dbReference type="Pfam" id="PF01264">
    <property type="entry name" value="Chorismate_synt"/>
    <property type="match status" value="1"/>
</dbReference>
<dbReference type="CDD" id="cd07304">
    <property type="entry name" value="Chorismate_synthase"/>
    <property type="match status" value="1"/>
</dbReference>
<proteinExistence type="inferred from homology"/>
<keyword evidence="9 11" id="KW-0057">Aromatic amino acid biosynthesis</keyword>
<dbReference type="InterPro" id="IPR020541">
    <property type="entry name" value="Chorismate_synthase_CS"/>
</dbReference>
<evidence type="ECO:0000256" key="4">
    <source>
        <dbReference type="ARBA" id="ARBA00022605"/>
    </source>
</evidence>
<dbReference type="InterPro" id="IPR000453">
    <property type="entry name" value="Chorismate_synth"/>
</dbReference>
<dbReference type="STRING" id="61635.BN85303520"/>
<dbReference type="PIRSF" id="PIRSF001456">
    <property type="entry name" value="Chorismate_synth"/>
    <property type="match status" value="1"/>
</dbReference>
<keyword evidence="10 11" id="KW-0456">Lyase</keyword>
<keyword evidence="7 11" id="KW-0274">FAD</keyword>
<evidence type="ECO:0000256" key="2">
    <source>
        <dbReference type="ARBA" id="ARBA00008014"/>
    </source>
</evidence>
<comment type="catalytic activity">
    <reaction evidence="11">
        <text>5-O-(1-carboxyvinyl)-3-phosphoshikimate = chorismate + phosphate</text>
        <dbReference type="Rhea" id="RHEA:21020"/>
        <dbReference type="ChEBI" id="CHEBI:29748"/>
        <dbReference type="ChEBI" id="CHEBI:43474"/>
        <dbReference type="ChEBI" id="CHEBI:57701"/>
        <dbReference type="EC" id="4.2.3.5"/>
    </reaction>
</comment>
<comment type="pathway">
    <text evidence="1 11">Metabolic intermediate biosynthesis; chorismate biosynthesis; chorismate from D-erythrose 4-phosphate and phosphoenolpyruvate: step 7/7.</text>
</comment>